<dbReference type="EMBL" id="CM000782">
    <property type="protein sequence ID" value="AQK81163.1"/>
    <property type="molecule type" value="Genomic_DNA"/>
</dbReference>
<evidence type="ECO:0000256" key="1">
    <source>
        <dbReference type="SAM" id="MobiDB-lite"/>
    </source>
</evidence>
<accession>A0A1D6LNQ0</accession>
<evidence type="ECO:0000313" key="2">
    <source>
        <dbReference type="EMBL" id="AQK81163.1"/>
    </source>
</evidence>
<organism evidence="2">
    <name type="scientific">Zea mays</name>
    <name type="common">Maize</name>
    <dbReference type="NCBI Taxonomy" id="4577"/>
    <lineage>
        <taxon>Eukaryota</taxon>
        <taxon>Viridiplantae</taxon>
        <taxon>Streptophyta</taxon>
        <taxon>Embryophyta</taxon>
        <taxon>Tracheophyta</taxon>
        <taxon>Spermatophyta</taxon>
        <taxon>Magnoliopsida</taxon>
        <taxon>Liliopsida</taxon>
        <taxon>Poales</taxon>
        <taxon>Poaceae</taxon>
        <taxon>PACMAD clade</taxon>
        <taxon>Panicoideae</taxon>
        <taxon>Andropogonodae</taxon>
        <taxon>Andropogoneae</taxon>
        <taxon>Tripsacinae</taxon>
        <taxon>Zea</taxon>
    </lineage>
</organism>
<reference evidence="2" key="1">
    <citation type="submission" date="2015-12" db="EMBL/GenBank/DDBJ databases">
        <title>Update maize B73 reference genome by single molecule sequencing technologies.</title>
        <authorList>
            <consortium name="Maize Genome Sequencing Project"/>
            <person name="Ware D."/>
        </authorList>
    </citation>
    <scope>NUCLEOTIDE SEQUENCE</scope>
    <source>
        <tissue evidence="2">Seedling</tissue>
    </source>
</reference>
<gene>
    <name evidence="2" type="ORF">ZEAMMB73_Zm00001d036491</name>
</gene>
<dbReference type="InParanoid" id="A0A1D6LNQ0"/>
<proteinExistence type="predicted"/>
<dbReference type="AlphaFoldDB" id="A0A1D6LNQ0"/>
<feature type="non-terminal residue" evidence="2">
    <location>
        <position position="115"/>
    </location>
</feature>
<name>A0A1D6LNQ0_MAIZE</name>
<sequence>MSGIHGSGREDEEEEGNHLHRPRNGSPLIDLLFDHYLDDMNIGAAQNATIRVVLVVFQWWGLNVAIIINKWNFQLKRVTGFVQSTKFRIGAPYNANHTNRSDEGNCTSFTRISLY</sequence>
<protein>
    <submittedName>
        <fullName evidence="2">Uncharacterized protein</fullName>
    </submittedName>
</protein>
<feature type="region of interest" description="Disordered" evidence="1">
    <location>
        <begin position="1"/>
        <end position="24"/>
    </location>
</feature>
<dbReference type="SMR" id="A0A1D6LNQ0"/>